<name>A0ABU7E2A6_9TELE</name>
<dbReference type="EMBL" id="JAHUTJ010042595">
    <property type="protein sequence ID" value="MED6281171.1"/>
    <property type="molecule type" value="Genomic_DNA"/>
</dbReference>
<dbReference type="InterPro" id="IPR029775">
    <property type="entry name" value="NPHP4"/>
</dbReference>
<gene>
    <name evidence="1" type="ORF">CHARACLAT_018429</name>
</gene>
<dbReference type="PANTHER" id="PTHR31043">
    <property type="entry name" value="NEPHROCYSTIN-4"/>
    <property type="match status" value="1"/>
</dbReference>
<dbReference type="PANTHER" id="PTHR31043:SF3">
    <property type="entry name" value="NEPHROCYSTIN-4"/>
    <property type="match status" value="1"/>
</dbReference>
<proteinExistence type="predicted"/>
<accession>A0ABU7E2A6</accession>
<keyword evidence="2" id="KW-1185">Reference proteome</keyword>
<comment type="caution">
    <text evidence="1">The sequence shown here is derived from an EMBL/GenBank/DDBJ whole genome shotgun (WGS) entry which is preliminary data.</text>
</comment>
<reference evidence="1 2" key="1">
    <citation type="submission" date="2021-06" db="EMBL/GenBank/DDBJ databases">
        <authorList>
            <person name="Palmer J.M."/>
        </authorList>
    </citation>
    <scope>NUCLEOTIDE SEQUENCE [LARGE SCALE GENOMIC DNA]</scope>
    <source>
        <strain evidence="1 2">CL_MEX2019</strain>
        <tissue evidence="1">Muscle</tissue>
    </source>
</reference>
<evidence type="ECO:0000313" key="1">
    <source>
        <dbReference type="EMBL" id="MED6281171.1"/>
    </source>
</evidence>
<organism evidence="1 2">
    <name type="scientific">Characodon lateralis</name>
    <dbReference type="NCBI Taxonomy" id="208331"/>
    <lineage>
        <taxon>Eukaryota</taxon>
        <taxon>Metazoa</taxon>
        <taxon>Chordata</taxon>
        <taxon>Craniata</taxon>
        <taxon>Vertebrata</taxon>
        <taxon>Euteleostomi</taxon>
        <taxon>Actinopterygii</taxon>
        <taxon>Neopterygii</taxon>
        <taxon>Teleostei</taxon>
        <taxon>Neoteleostei</taxon>
        <taxon>Acanthomorphata</taxon>
        <taxon>Ovalentaria</taxon>
        <taxon>Atherinomorphae</taxon>
        <taxon>Cyprinodontiformes</taxon>
        <taxon>Goodeidae</taxon>
        <taxon>Characodon</taxon>
    </lineage>
</organism>
<dbReference type="Proteomes" id="UP001352852">
    <property type="component" value="Unassembled WGS sequence"/>
</dbReference>
<evidence type="ECO:0000313" key="2">
    <source>
        <dbReference type="Proteomes" id="UP001352852"/>
    </source>
</evidence>
<protein>
    <submittedName>
        <fullName evidence="1">Uncharacterized protein</fullName>
    </submittedName>
</protein>
<sequence>MVKAEERSSMADGWGEVFHRNRLVPPSGQAVRLAAENHLTASHGFQLSLSRITAAHLPQDLSAEEDVTYQLRMTLFDRKLQHFFGKTWKSSPQKMKNSKIPFNEGQHQSSGVVFMSLTSSGTKLCFCLVLLGLMLRGLFPDGRRPNSPCAGWVESPTMRVTLLQHRLVTFMDGRLQWVIFCATGTSLCRAFLSKAEQFPYQKVMEEVTVLSTKHL</sequence>